<gene>
    <name evidence="1" type="ORF">GCM10010185_60730</name>
</gene>
<dbReference type="AlphaFoldDB" id="A0A918ASN6"/>
<reference evidence="1" key="2">
    <citation type="submission" date="2020-09" db="EMBL/GenBank/DDBJ databases">
        <authorList>
            <person name="Sun Q."/>
            <person name="Ohkuma M."/>
        </authorList>
    </citation>
    <scope>NUCLEOTIDE SEQUENCE</scope>
    <source>
        <strain evidence="1">JCM 3313</strain>
    </source>
</reference>
<name>A0A918ASN6_9PSEU</name>
<comment type="caution">
    <text evidence="1">The sequence shown here is derived from an EMBL/GenBank/DDBJ whole genome shotgun (WGS) entry which is preliminary data.</text>
</comment>
<proteinExistence type="predicted"/>
<keyword evidence="2" id="KW-1185">Reference proteome</keyword>
<dbReference type="RefSeq" id="WP_189226756.1">
    <property type="nucleotide sequence ID" value="NZ_BMRG01000018.1"/>
</dbReference>
<dbReference type="EMBL" id="BMRG01000018">
    <property type="protein sequence ID" value="GGP78747.1"/>
    <property type="molecule type" value="Genomic_DNA"/>
</dbReference>
<evidence type="ECO:0000313" key="2">
    <source>
        <dbReference type="Proteomes" id="UP000639606"/>
    </source>
</evidence>
<protein>
    <submittedName>
        <fullName evidence="1">Uncharacterized protein</fullName>
    </submittedName>
</protein>
<reference evidence="1" key="1">
    <citation type="journal article" date="2014" name="Int. J. Syst. Evol. Microbiol.">
        <title>Complete genome sequence of Corynebacterium casei LMG S-19264T (=DSM 44701T), isolated from a smear-ripened cheese.</title>
        <authorList>
            <consortium name="US DOE Joint Genome Institute (JGI-PGF)"/>
            <person name="Walter F."/>
            <person name="Albersmeier A."/>
            <person name="Kalinowski J."/>
            <person name="Ruckert C."/>
        </authorList>
    </citation>
    <scope>NUCLEOTIDE SEQUENCE</scope>
    <source>
        <strain evidence="1">JCM 3313</strain>
    </source>
</reference>
<sequence>MRPVAVRPDGALLSCYTAAVAEALWRRGGDWAAAIGLGSVLAIRPEGELFAFRHHSTSLRPLLAPDLHRTGADDASGLLTGLSRAYERHGWVIAIADVHNLPWSTGRGRRHAPHWCVVDGRDEGRWHITDRFTMRDAGGEQPPWEGWISDEHLPAVLATAPGSPEQRLRDRFPFGDEEPEPVRSRYQWFATGGHADLRPRGEWLCGAAALRRLAGHYAERGADPAAYRQTEDLWVTARHRRLRQVVLQRDGSPEAGKARELADTWERVPMMLHYAEESARRGRPKLTALRTALEAVTREESRLEGDLGGRSG</sequence>
<organism evidence="1 2">
    <name type="scientific">Saccharothrix coeruleofusca</name>
    <dbReference type="NCBI Taxonomy" id="33919"/>
    <lineage>
        <taxon>Bacteria</taxon>
        <taxon>Bacillati</taxon>
        <taxon>Actinomycetota</taxon>
        <taxon>Actinomycetes</taxon>
        <taxon>Pseudonocardiales</taxon>
        <taxon>Pseudonocardiaceae</taxon>
        <taxon>Saccharothrix</taxon>
    </lineage>
</organism>
<evidence type="ECO:0000313" key="1">
    <source>
        <dbReference type="EMBL" id="GGP78747.1"/>
    </source>
</evidence>
<accession>A0A918ASN6</accession>
<dbReference type="Proteomes" id="UP000639606">
    <property type="component" value="Unassembled WGS sequence"/>
</dbReference>